<sequence length="82" mass="9048">MAAVGNYRSREERTSLKDFNENWSARRRQAIDNGKALRQNAVQGVFGTNMFAVQRQVVNSIQNGAGAYSSNASAMARINLLV</sequence>
<keyword evidence="2" id="KW-1185">Reference proteome</keyword>
<organism evidence="1 2">
    <name type="scientific">Roseibium limicola</name>
    <dbReference type="NCBI Taxonomy" id="2816037"/>
    <lineage>
        <taxon>Bacteria</taxon>
        <taxon>Pseudomonadati</taxon>
        <taxon>Pseudomonadota</taxon>
        <taxon>Alphaproteobacteria</taxon>
        <taxon>Hyphomicrobiales</taxon>
        <taxon>Stappiaceae</taxon>
        <taxon>Roseibium</taxon>
    </lineage>
</organism>
<evidence type="ECO:0000313" key="2">
    <source>
        <dbReference type="Proteomes" id="UP000664779"/>
    </source>
</evidence>
<comment type="caution">
    <text evidence="1">The sequence shown here is derived from an EMBL/GenBank/DDBJ whole genome shotgun (WGS) entry which is preliminary data.</text>
</comment>
<reference evidence="1" key="1">
    <citation type="submission" date="2021-03" db="EMBL/GenBank/DDBJ databases">
        <title>Roseibium sp. CAU 1637 isolated from Incheon.</title>
        <authorList>
            <person name="Kim W."/>
        </authorList>
    </citation>
    <scope>NUCLEOTIDE SEQUENCE</scope>
    <source>
        <strain evidence="1">CAU 1637</strain>
    </source>
</reference>
<proteinExistence type="predicted"/>
<dbReference type="RefSeq" id="WP_206937658.1">
    <property type="nucleotide sequence ID" value="NZ_JAFLNF010000001.1"/>
</dbReference>
<accession>A0A939EJQ6</accession>
<dbReference type="Proteomes" id="UP000664779">
    <property type="component" value="Unassembled WGS sequence"/>
</dbReference>
<dbReference type="AlphaFoldDB" id="A0A939EJQ6"/>
<gene>
    <name evidence="1" type="ORF">J0X15_01515</name>
</gene>
<protein>
    <submittedName>
        <fullName evidence="1">Uncharacterized protein</fullName>
    </submittedName>
</protein>
<name>A0A939EJQ6_9HYPH</name>
<dbReference type="EMBL" id="JAFLNF010000001">
    <property type="protein sequence ID" value="MBO0343886.1"/>
    <property type="molecule type" value="Genomic_DNA"/>
</dbReference>
<evidence type="ECO:0000313" key="1">
    <source>
        <dbReference type="EMBL" id="MBO0343886.1"/>
    </source>
</evidence>